<dbReference type="EMBL" id="LAZR01003642">
    <property type="protein sequence ID" value="KKN16159.1"/>
    <property type="molecule type" value="Genomic_DNA"/>
</dbReference>
<dbReference type="Gene3D" id="3.40.710.10">
    <property type="entry name" value="DD-peptidase/beta-lactamase superfamily"/>
    <property type="match status" value="1"/>
</dbReference>
<feature type="domain" description="Beta-lactamase-related" evidence="1">
    <location>
        <begin position="64"/>
        <end position="370"/>
    </location>
</feature>
<organism evidence="2">
    <name type="scientific">marine sediment metagenome</name>
    <dbReference type="NCBI Taxonomy" id="412755"/>
    <lineage>
        <taxon>unclassified sequences</taxon>
        <taxon>metagenomes</taxon>
        <taxon>ecological metagenomes</taxon>
    </lineage>
</organism>
<dbReference type="InterPro" id="IPR050491">
    <property type="entry name" value="AmpC-like"/>
</dbReference>
<dbReference type="PANTHER" id="PTHR46825:SF9">
    <property type="entry name" value="BETA-LACTAMASE-RELATED DOMAIN-CONTAINING PROTEIN"/>
    <property type="match status" value="1"/>
</dbReference>
<protein>
    <recommendedName>
        <fullName evidence="1">Beta-lactamase-related domain-containing protein</fullName>
    </recommendedName>
</protein>
<dbReference type="AlphaFoldDB" id="A0A0F9NDV9"/>
<evidence type="ECO:0000259" key="1">
    <source>
        <dbReference type="Pfam" id="PF00144"/>
    </source>
</evidence>
<accession>A0A0F9NDV9</accession>
<evidence type="ECO:0000313" key="2">
    <source>
        <dbReference type="EMBL" id="KKN16159.1"/>
    </source>
</evidence>
<reference evidence="2" key="1">
    <citation type="journal article" date="2015" name="Nature">
        <title>Complex archaea that bridge the gap between prokaryotes and eukaryotes.</title>
        <authorList>
            <person name="Spang A."/>
            <person name="Saw J.H."/>
            <person name="Jorgensen S.L."/>
            <person name="Zaremba-Niedzwiedzka K."/>
            <person name="Martijn J."/>
            <person name="Lind A.E."/>
            <person name="van Eijk R."/>
            <person name="Schleper C."/>
            <person name="Guy L."/>
            <person name="Ettema T.J."/>
        </authorList>
    </citation>
    <scope>NUCLEOTIDE SEQUENCE</scope>
</reference>
<dbReference type="Pfam" id="PF00144">
    <property type="entry name" value="Beta-lactamase"/>
    <property type="match status" value="1"/>
</dbReference>
<sequence length="398" mass="45952">MPDRKLYSILKYSLYLWVFSALVATPVFAQEGNNITSPEESEIILTQEQEQKVAKIDSVLNFYHEQGILNGTVLVAEAGKVIYQKGFGYANMDTKDPLEPKSNFRLASVSKQFTAMCIMMLEEQGKLNYDDNFQKYIPELKYEGITIRHLLWHTSGMPDYIDLMSEHWDPNKYYVNDDVLKLMTKHLPEKYFEPGEKYEYSNMGYVLLASIVERVSGVSFKEFVQQNIFDRIGMSSSVIPIGEKKFEEMANRVYGYDMTENGGHVDNDYNHYNAYGDGGIYSNLIDLFKWNEALYTEKLVKKETLKEAFKPYVLNNGFVGHYGFGWSVREIDSNKIVAHSGSWVGFLTYIFRDITNKHCVIILTNRGNRDATALHKACYNILMDKPYSATTFIRIRIK</sequence>
<dbReference type="InterPro" id="IPR012338">
    <property type="entry name" value="Beta-lactam/transpept-like"/>
</dbReference>
<dbReference type="InterPro" id="IPR001466">
    <property type="entry name" value="Beta-lactam-related"/>
</dbReference>
<name>A0A0F9NDV9_9ZZZZ</name>
<proteinExistence type="predicted"/>
<dbReference type="SUPFAM" id="SSF56601">
    <property type="entry name" value="beta-lactamase/transpeptidase-like"/>
    <property type="match status" value="1"/>
</dbReference>
<dbReference type="PANTHER" id="PTHR46825">
    <property type="entry name" value="D-ALANYL-D-ALANINE-CARBOXYPEPTIDASE/ENDOPEPTIDASE AMPH"/>
    <property type="match status" value="1"/>
</dbReference>
<comment type="caution">
    <text evidence="2">The sequence shown here is derived from an EMBL/GenBank/DDBJ whole genome shotgun (WGS) entry which is preliminary data.</text>
</comment>
<gene>
    <name evidence="2" type="ORF">LCGC14_0978690</name>
</gene>